<dbReference type="PANTHER" id="PTHR30502:SF0">
    <property type="entry name" value="PHOSPHOENOLPYRUVATE CARBOXYLASE FAMILY PROTEIN"/>
    <property type="match status" value="1"/>
</dbReference>
<name>A0ABV6AA62_9HYPH</name>
<dbReference type="RefSeq" id="WP_377255071.1">
    <property type="nucleotide sequence ID" value="NZ_JBHMAA010000003.1"/>
</dbReference>
<feature type="domain" description="HpcH/HpaI aldolase/citrate lyase" evidence="4">
    <location>
        <begin position="20"/>
        <end position="243"/>
    </location>
</feature>
<proteinExistence type="inferred from homology"/>
<dbReference type="PANTHER" id="PTHR30502">
    <property type="entry name" value="2-KETO-3-DEOXY-L-RHAMNONATE ALDOLASE"/>
    <property type="match status" value="1"/>
</dbReference>
<sequence length="264" mass="27906">MAVMMPKNAFKRALQEGRQQIGLWCSLPGGYVAEAVAGSGYDWLLFDTEHSPGDPLTVLGQLQAVAPYPTSAVVRPASNDAVLIKRFLDIGAQTLLIPYVQSAEEARQAVAATRYPPVGIRGVSGLTRATRFGRVKGYAARASEEICLLVQVETGEAIERIEEIAAVEGVDGIFVGPGDLAASLGHAGELNHPDVVEAVENAILRIRRCGKPAGILTADPDFAGRCIALGSTFTAVAIDVGILARTSEKILERFRPETSGGPLS</sequence>
<evidence type="ECO:0000256" key="3">
    <source>
        <dbReference type="ARBA" id="ARBA00023239"/>
    </source>
</evidence>
<dbReference type="InterPro" id="IPR015813">
    <property type="entry name" value="Pyrv/PenolPyrv_kinase-like_dom"/>
</dbReference>
<comment type="caution">
    <text evidence="5">The sequence shown here is derived from an EMBL/GenBank/DDBJ whole genome shotgun (WGS) entry which is preliminary data.</text>
</comment>
<keyword evidence="2" id="KW-0479">Metal-binding</keyword>
<dbReference type="InterPro" id="IPR050251">
    <property type="entry name" value="HpcH-HpaI_aldolase"/>
</dbReference>
<dbReference type="InterPro" id="IPR040442">
    <property type="entry name" value="Pyrv_kinase-like_dom_sf"/>
</dbReference>
<dbReference type="Pfam" id="PF03328">
    <property type="entry name" value="HpcH_HpaI"/>
    <property type="match status" value="1"/>
</dbReference>
<dbReference type="Gene3D" id="3.20.20.60">
    <property type="entry name" value="Phosphoenolpyruvate-binding domains"/>
    <property type="match status" value="1"/>
</dbReference>
<dbReference type="SUPFAM" id="SSF51621">
    <property type="entry name" value="Phosphoenolpyruvate/pyruvate domain"/>
    <property type="match status" value="1"/>
</dbReference>
<protein>
    <submittedName>
        <fullName evidence="5">Aldolase/citrate lyase family protein</fullName>
    </submittedName>
</protein>
<evidence type="ECO:0000313" key="5">
    <source>
        <dbReference type="EMBL" id="MFB9947504.1"/>
    </source>
</evidence>
<keyword evidence="6" id="KW-1185">Reference proteome</keyword>
<evidence type="ECO:0000313" key="6">
    <source>
        <dbReference type="Proteomes" id="UP001589692"/>
    </source>
</evidence>
<comment type="similarity">
    <text evidence="1">Belongs to the HpcH/HpaI aldolase family.</text>
</comment>
<organism evidence="5 6">
    <name type="scientific">Rhizobium puerariae</name>
    <dbReference type="NCBI Taxonomy" id="1585791"/>
    <lineage>
        <taxon>Bacteria</taxon>
        <taxon>Pseudomonadati</taxon>
        <taxon>Pseudomonadota</taxon>
        <taxon>Alphaproteobacteria</taxon>
        <taxon>Hyphomicrobiales</taxon>
        <taxon>Rhizobiaceae</taxon>
        <taxon>Rhizobium/Agrobacterium group</taxon>
        <taxon>Rhizobium</taxon>
    </lineage>
</organism>
<dbReference type="GO" id="GO:0016829">
    <property type="term" value="F:lyase activity"/>
    <property type="evidence" value="ECO:0007669"/>
    <property type="project" value="UniProtKB-KW"/>
</dbReference>
<evidence type="ECO:0000256" key="1">
    <source>
        <dbReference type="ARBA" id="ARBA00005568"/>
    </source>
</evidence>
<reference evidence="5 6" key="1">
    <citation type="submission" date="2024-09" db="EMBL/GenBank/DDBJ databases">
        <authorList>
            <person name="Sun Q."/>
            <person name="Mori K."/>
        </authorList>
    </citation>
    <scope>NUCLEOTIDE SEQUENCE [LARGE SCALE GENOMIC DNA]</scope>
    <source>
        <strain evidence="5 6">TBRC 4938</strain>
    </source>
</reference>
<dbReference type="EMBL" id="JBHMAA010000003">
    <property type="protein sequence ID" value="MFB9947504.1"/>
    <property type="molecule type" value="Genomic_DNA"/>
</dbReference>
<accession>A0ABV6AA62</accession>
<dbReference type="InterPro" id="IPR005000">
    <property type="entry name" value="Aldolase/citrate-lyase_domain"/>
</dbReference>
<evidence type="ECO:0000256" key="2">
    <source>
        <dbReference type="ARBA" id="ARBA00022723"/>
    </source>
</evidence>
<keyword evidence="3 5" id="KW-0456">Lyase</keyword>
<dbReference type="Proteomes" id="UP001589692">
    <property type="component" value="Unassembled WGS sequence"/>
</dbReference>
<gene>
    <name evidence="5" type="ORF">ACFFP0_01530</name>
</gene>
<evidence type="ECO:0000259" key="4">
    <source>
        <dbReference type="Pfam" id="PF03328"/>
    </source>
</evidence>